<organism evidence="3 4">
    <name type="scientific">Maribellus luteus</name>
    <dbReference type="NCBI Taxonomy" id="2305463"/>
    <lineage>
        <taxon>Bacteria</taxon>
        <taxon>Pseudomonadati</taxon>
        <taxon>Bacteroidota</taxon>
        <taxon>Bacteroidia</taxon>
        <taxon>Marinilabiliales</taxon>
        <taxon>Prolixibacteraceae</taxon>
        <taxon>Maribellus</taxon>
    </lineage>
</organism>
<dbReference type="SUPFAM" id="SSF49899">
    <property type="entry name" value="Concanavalin A-like lectins/glucanases"/>
    <property type="match status" value="1"/>
</dbReference>
<dbReference type="EMBL" id="QWGR01000014">
    <property type="protein sequence ID" value="RIJ46487.1"/>
    <property type="molecule type" value="Genomic_DNA"/>
</dbReference>
<dbReference type="PROSITE" id="PS51762">
    <property type="entry name" value="GH16_2"/>
    <property type="match status" value="1"/>
</dbReference>
<comment type="similarity">
    <text evidence="1">Belongs to the glycosyl hydrolase 16 family.</text>
</comment>
<dbReference type="AlphaFoldDB" id="A0A399SWU1"/>
<evidence type="ECO:0000256" key="1">
    <source>
        <dbReference type="ARBA" id="ARBA00006865"/>
    </source>
</evidence>
<dbReference type="Pfam" id="PF00722">
    <property type="entry name" value="Glyco_hydro_16"/>
    <property type="match status" value="1"/>
</dbReference>
<comment type="caution">
    <text evidence="3">The sequence shown here is derived from an EMBL/GenBank/DDBJ whole genome shotgun (WGS) entry which is preliminary data.</text>
</comment>
<keyword evidence="3" id="KW-0378">Hydrolase</keyword>
<dbReference type="GO" id="GO:0005975">
    <property type="term" value="P:carbohydrate metabolic process"/>
    <property type="evidence" value="ECO:0007669"/>
    <property type="project" value="InterPro"/>
</dbReference>
<gene>
    <name evidence="3" type="ORF">D1614_18945</name>
</gene>
<dbReference type="OrthoDB" id="9809583at2"/>
<keyword evidence="4" id="KW-1185">Reference proteome</keyword>
<dbReference type="Proteomes" id="UP000265926">
    <property type="component" value="Unassembled WGS sequence"/>
</dbReference>
<dbReference type="InterPro" id="IPR013320">
    <property type="entry name" value="ConA-like_dom_sf"/>
</dbReference>
<accession>A0A399SWU1</accession>
<evidence type="ECO:0000313" key="4">
    <source>
        <dbReference type="Proteomes" id="UP000265926"/>
    </source>
</evidence>
<feature type="domain" description="GH16" evidence="2">
    <location>
        <begin position="30"/>
        <end position="275"/>
    </location>
</feature>
<dbReference type="GO" id="GO:0004553">
    <property type="term" value="F:hydrolase activity, hydrolyzing O-glycosyl compounds"/>
    <property type="evidence" value="ECO:0007669"/>
    <property type="project" value="InterPro"/>
</dbReference>
<sequence length="275" mass="31438">MIINLYLYFMKNLFTILILITTLLPACRISEKKPVSVPAPKNTALSQEIFDPLEEGYKLFWQDNFSGNELDTTKWKTRGNGPRRIGYNDPSMVKVEDGNLYLMYDIKKDSIMGCAVGTQATFNTTYGYFECRARLQRGDGPWAAFWMQSPQISQGEDPAVYGAEIDIFEYFRGLGEDHMTHCIHWAYGPNQQSVGALNSELEGLSKGFHTFALEWTPEKYAFFIDGLKYHELSKGLSHIDQYMILSMEIPSYLQGIKNACAPDTFIVDYVKVYKK</sequence>
<dbReference type="Gene3D" id="2.60.120.200">
    <property type="match status" value="1"/>
</dbReference>
<dbReference type="InterPro" id="IPR050546">
    <property type="entry name" value="Glycosyl_Hydrlase_16"/>
</dbReference>
<dbReference type="InterPro" id="IPR000757">
    <property type="entry name" value="Beta-glucanase-like"/>
</dbReference>
<dbReference type="PANTHER" id="PTHR10963:SF55">
    <property type="entry name" value="GLYCOSIDE HYDROLASE FAMILY 16 PROTEIN"/>
    <property type="match status" value="1"/>
</dbReference>
<reference evidence="3 4" key="1">
    <citation type="submission" date="2018-08" db="EMBL/GenBank/DDBJ databases">
        <title>Pallidiluteibacterium maritimus gen. nov., sp. nov., isolated from coastal sediment.</title>
        <authorList>
            <person name="Zhou L.Y."/>
        </authorList>
    </citation>
    <scope>NUCLEOTIDE SEQUENCE [LARGE SCALE GENOMIC DNA]</scope>
    <source>
        <strain evidence="3 4">XSD2</strain>
    </source>
</reference>
<protein>
    <submittedName>
        <fullName evidence="3">Glycoside hydrolase family 16 protein</fullName>
    </submittedName>
</protein>
<dbReference type="PANTHER" id="PTHR10963">
    <property type="entry name" value="GLYCOSYL HYDROLASE-RELATED"/>
    <property type="match status" value="1"/>
</dbReference>
<name>A0A399SWU1_9BACT</name>
<evidence type="ECO:0000259" key="2">
    <source>
        <dbReference type="PROSITE" id="PS51762"/>
    </source>
</evidence>
<dbReference type="CDD" id="cd08023">
    <property type="entry name" value="GH16_laminarinase_like"/>
    <property type="match status" value="1"/>
</dbReference>
<proteinExistence type="inferred from homology"/>
<evidence type="ECO:0000313" key="3">
    <source>
        <dbReference type="EMBL" id="RIJ46487.1"/>
    </source>
</evidence>